<proteinExistence type="predicted"/>
<keyword evidence="1" id="KW-0472">Membrane</keyword>
<keyword evidence="1" id="KW-1133">Transmembrane helix</keyword>
<dbReference type="EMBL" id="DVNF01000145">
    <property type="protein sequence ID" value="HIU60704.1"/>
    <property type="molecule type" value="Genomic_DNA"/>
</dbReference>
<feature type="transmembrane region" description="Helical" evidence="1">
    <location>
        <begin position="180"/>
        <end position="203"/>
    </location>
</feature>
<keyword evidence="1" id="KW-0812">Transmembrane</keyword>
<feature type="transmembrane region" description="Helical" evidence="1">
    <location>
        <begin position="70"/>
        <end position="86"/>
    </location>
</feature>
<protein>
    <submittedName>
        <fullName evidence="2">Uncharacterized protein</fullName>
    </submittedName>
</protein>
<evidence type="ECO:0000313" key="3">
    <source>
        <dbReference type="Proteomes" id="UP000824094"/>
    </source>
</evidence>
<evidence type="ECO:0000313" key="2">
    <source>
        <dbReference type="EMBL" id="HIU60704.1"/>
    </source>
</evidence>
<comment type="caution">
    <text evidence="2">The sequence shown here is derived from an EMBL/GenBank/DDBJ whole genome shotgun (WGS) entry which is preliminary data.</text>
</comment>
<gene>
    <name evidence="2" type="ORF">IAB05_04880</name>
</gene>
<feature type="transmembrane region" description="Helical" evidence="1">
    <location>
        <begin position="25"/>
        <end position="49"/>
    </location>
</feature>
<organism evidence="2 3">
    <name type="scientific">Candidatus Stercoripulliclostridium merdigallinarum</name>
    <dbReference type="NCBI Taxonomy" id="2840951"/>
    <lineage>
        <taxon>Bacteria</taxon>
        <taxon>Bacillati</taxon>
        <taxon>Bacillota</taxon>
        <taxon>Clostridia</taxon>
        <taxon>Eubacteriales</taxon>
        <taxon>Candidatus Stercoripulliclostridium</taxon>
    </lineage>
</organism>
<dbReference type="AlphaFoldDB" id="A0A9D1MIL2"/>
<reference evidence="2" key="2">
    <citation type="journal article" date="2021" name="PeerJ">
        <title>Extensive microbial diversity within the chicken gut microbiome revealed by metagenomics and culture.</title>
        <authorList>
            <person name="Gilroy R."/>
            <person name="Ravi A."/>
            <person name="Getino M."/>
            <person name="Pursley I."/>
            <person name="Horton D.L."/>
            <person name="Alikhan N.F."/>
            <person name="Baker D."/>
            <person name="Gharbi K."/>
            <person name="Hall N."/>
            <person name="Watson M."/>
            <person name="Adriaenssens E.M."/>
            <person name="Foster-Nyarko E."/>
            <person name="Jarju S."/>
            <person name="Secka A."/>
            <person name="Antonio M."/>
            <person name="Oren A."/>
            <person name="Chaudhuri R.R."/>
            <person name="La Ragione R."/>
            <person name="Hildebrand F."/>
            <person name="Pallen M.J."/>
        </authorList>
    </citation>
    <scope>NUCLEOTIDE SEQUENCE</scope>
    <source>
        <strain evidence="2">18911</strain>
    </source>
</reference>
<accession>A0A9D1MIL2</accession>
<feature type="transmembrane region" description="Helical" evidence="1">
    <location>
        <begin position="122"/>
        <end position="146"/>
    </location>
</feature>
<reference evidence="2" key="1">
    <citation type="submission" date="2020-10" db="EMBL/GenBank/DDBJ databases">
        <authorList>
            <person name="Gilroy R."/>
        </authorList>
    </citation>
    <scope>NUCLEOTIDE SEQUENCE</scope>
    <source>
        <strain evidence="2">18911</strain>
    </source>
</reference>
<evidence type="ECO:0000256" key="1">
    <source>
        <dbReference type="SAM" id="Phobius"/>
    </source>
</evidence>
<name>A0A9D1MIL2_9FIRM</name>
<sequence length="204" mass="22530">MLAKLGCYIKELLSDLKSNISENKYHFYLIVGSFALGVLAALAVDYSSVDSTSNFVYVMVGGSTSPLPEFFRILIVFAAVYGALFFSTVTIYSFYAAVYVGPGITSYIFFRRAFGAIAVQPATGLIYLCLFVVPMLAVGLICFTVLTVEIKPIVLSSGRGKSRLPLKCNAAALWSKFKPILFLNLTVTLIYWLIFYLILLLFVK</sequence>
<dbReference type="Proteomes" id="UP000824094">
    <property type="component" value="Unassembled WGS sequence"/>
</dbReference>